<proteinExistence type="predicted"/>
<name>A0A6B7PW17_9PSED</name>
<keyword evidence="1" id="KW-0614">Plasmid</keyword>
<dbReference type="EMBL" id="MN310371">
    <property type="protein sequence ID" value="QFX76346.1"/>
    <property type="molecule type" value="Genomic_DNA"/>
</dbReference>
<protein>
    <submittedName>
        <fullName evidence="1">Uncharacterized protein</fullName>
    </submittedName>
</protein>
<organism evidence="1">
    <name type="scientific">Pseudomonas monteilii</name>
    <dbReference type="NCBI Taxonomy" id="76759"/>
    <lineage>
        <taxon>Bacteria</taxon>
        <taxon>Pseudomonadati</taxon>
        <taxon>Pseudomonadota</taxon>
        <taxon>Gammaproteobacteria</taxon>
        <taxon>Pseudomonadales</taxon>
        <taxon>Pseudomonadaceae</taxon>
        <taxon>Pseudomonas</taxon>
    </lineage>
</organism>
<geneLocation type="plasmid" evidence="1">
    <name>pJ20133-VIM</name>
</geneLocation>
<reference evidence="1" key="1">
    <citation type="submission" date="2019-08" db="EMBL/GenBank/DDBJ databases">
        <authorList>
            <person name="Zhou D."/>
            <person name="Chen F."/>
        </authorList>
    </citation>
    <scope>NUCLEOTIDE SEQUENCE</scope>
    <source>
        <strain evidence="1">QJ20133</strain>
        <plasmid evidence="1">pJ20133-VIM</plasmid>
    </source>
</reference>
<sequence length="47" mass="5401">MMEDELSRVKRFRKMWLYFWVDPATCHGMKKAPSKAGGGVHAQASNF</sequence>
<dbReference type="AlphaFoldDB" id="A0A6B7PW17"/>
<evidence type="ECO:0000313" key="1">
    <source>
        <dbReference type="EMBL" id="QFX76346.1"/>
    </source>
</evidence>
<accession>A0A6B7PW17</accession>